<evidence type="ECO:0000313" key="17">
    <source>
        <dbReference type="EMBL" id="VDN13923.1"/>
    </source>
</evidence>
<evidence type="ECO:0000256" key="12">
    <source>
        <dbReference type="ARBA" id="ARBA00022842"/>
    </source>
</evidence>
<dbReference type="SUPFAM" id="SSF51690">
    <property type="entry name" value="Nicotinate/Quinolinate PRTase C-terminal domain-like"/>
    <property type="match status" value="1"/>
</dbReference>
<dbReference type="PANTHER" id="PTHR11098:SF1">
    <property type="entry name" value="NICOTINATE PHOSPHORIBOSYLTRANSFERASE"/>
    <property type="match status" value="1"/>
</dbReference>
<evidence type="ECO:0000256" key="3">
    <source>
        <dbReference type="ARBA" id="ARBA00004952"/>
    </source>
</evidence>
<keyword evidence="11" id="KW-0479">Metal-binding</keyword>
<dbReference type="InterPro" id="IPR013785">
    <property type="entry name" value="Aldolase_TIM"/>
</dbReference>
<dbReference type="GO" id="GO:0034355">
    <property type="term" value="P:NAD+ biosynthetic process via the salvage pathway"/>
    <property type="evidence" value="ECO:0007669"/>
    <property type="project" value="TreeGrafter"/>
</dbReference>
<comment type="catalytic activity">
    <reaction evidence="15">
        <text>5-phospho-alpha-D-ribose 1-diphosphate + nicotinate + ATP + H2O = nicotinate beta-D-ribonucleotide + ADP + phosphate + diphosphate</text>
        <dbReference type="Rhea" id="RHEA:36163"/>
        <dbReference type="ChEBI" id="CHEBI:15377"/>
        <dbReference type="ChEBI" id="CHEBI:30616"/>
        <dbReference type="ChEBI" id="CHEBI:32544"/>
        <dbReference type="ChEBI" id="CHEBI:33019"/>
        <dbReference type="ChEBI" id="CHEBI:43474"/>
        <dbReference type="ChEBI" id="CHEBI:57502"/>
        <dbReference type="ChEBI" id="CHEBI:58017"/>
        <dbReference type="ChEBI" id="CHEBI:456216"/>
        <dbReference type="EC" id="6.3.4.21"/>
    </reaction>
</comment>
<evidence type="ECO:0000256" key="8">
    <source>
        <dbReference type="ARBA" id="ARBA00022598"/>
    </source>
</evidence>
<evidence type="ECO:0000313" key="18">
    <source>
        <dbReference type="Proteomes" id="UP000281553"/>
    </source>
</evidence>
<name>A0A3P7LSI8_DIBLA</name>
<keyword evidence="13" id="KW-0464">Manganese</keyword>
<evidence type="ECO:0000256" key="9">
    <source>
        <dbReference type="ARBA" id="ARBA00022642"/>
    </source>
</evidence>
<accession>A0A3P7LSI8</accession>
<keyword evidence="10" id="KW-0808">Transferase</keyword>
<evidence type="ECO:0000256" key="2">
    <source>
        <dbReference type="ARBA" id="ARBA00001946"/>
    </source>
</evidence>
<comment type="cofactor">
    <cofactor evidence="2">
        <name>Mg(2+)</name>
        <dbReference type="ChEBI" id="CHEBI:18420"/>
    </cofactor>
</comment>
<dbReference type="InterPro" id="IPR036068">
    <property type="entry name" value="Nicotinate_pribotase-like_C"/>
</dbReference>
<evidence type="ECO:0000256" key="7">
    <source>
        <dbReference type="ARBA" id="ARBA00022553"/>
    </source>
</evidence>
<evidence type="ECO:0000256" key="1">
    <source>
        <dbReference type="ARBA" id="ARBA00001936"/>
    </source>
</evidence>
<dbReference type="PANTHER" id="PTHR11098">
    <property type="entry name" value="NICOTINATE PHOSPHORIBOSYLTRANSFERASE"/>
    <property type="match status" value="1"/>
</dbReference>
<reference evidence="17 18" key="1">
    <citation type="submission" date="2018-11" db="EMBL/GenBank/DDBJ databases">
        <authorList>
            <consortium name="Pathogen Informatics"/>
        </authorList>
    </citation>
    <scope>NUCLEOTIDE SEQUENCE [LARGE SCALE GENOMIC DNA]</scope>
</reference>
<evidence type="ECO:0000256" key="4">
    <source>
        <dbReference type="ARBA" id="ARBA00010897"/>
    </source>
</evidence>
<dbReference type="Gene3D" id="3.20.20.70">
    <property type="entry name" value="Aldolase class I"/>
    <property type="match status" value="1"/>
</dbReference>
<dbReference type="Pfam" id="PF04095">
    <property type="entry name" value="NAPRTase"/>
    <property type="match status" value="1"/>
</dbReference>
<dbReference type="FunFam" id="3.20.20.70:FF:000155">
    <property type="entry name" value="Nicotinate phosphoribosyltransferase"/>
    <property type="match status" value="1"/>
</dbReference>
<comment type="cofactor">
    <cofactor evidence="1">
        <name>Mn(2+)</name>
        <dbReference type="ChEBI" id="CHEBI:29035"/>
    </cofactor>
</comment>
<dbReference type="AlphaFoldDB" id="A0A3P7LSI8"/>
<comment type="similarity">
    <text evidence="4">Belongs to the NAPRTase family.</text>
</comment>
<keyword evidence="8" id="KW-0436">Ligase</keyword>
<gene>
    <name evidence="17" type="ORF">DILT_LOCUS9754</name>
</gene>
<evidence type="ECO:0000256" key="14">
    <source>
        <dbReference type="ARBA" id="ARBA00023426"/>
    </source>
</evidence>
<dbReference type="EMBL" id="UYRU01057759">
    <property type="protein sequence ID" value="VDN13923.1"/>
    <property type="molecule type" value="Genomic_DNA"/>
</dbReference>
<comment type="function">
    <text evidence="14">Catalyzes the first step in the biosynthesis of NAD from nicotinic acid, the ATP-dependent synthesis of beta-nicotinate D-ribonucleotide from nicotinate and 5-phospho-D-ribose 1-phosphate. Helps prevent cellular oxidative stress via its role in NAD biosynthesis.</text>
</comment>
<dbReference type="InterPro" id="IPR007229">
    <property type="entry name" value="Nic_PRibTrfase-Fam"/>
</dbReference>
<dbReference type="GO" id="GO:0016740">
    <property type="term" value="F:transferase activity"/>
    <property type="evidence" value="ECO:0007669"/>
    <property type="project" value="UniProtKB-KW"/>
</dbReference>
<keyword evidence="12" id="KW-0460">Magnesium</keyword>
<sequence length="163" mass="18492">MNGHVKKESDHTLAATGTFDVGQLTEASKKWLRHLIATLNLSPNEVKPQELNAFVHYAAAFPSSFVGLVDTYNVLKSGFNNFCAVALALWDFGYKAVGVRIDSGDLAYLSMAVRKKFSQVAEKFNLPWFRDLKIIVSNDLDEDTILSIYQQVRKYWEVFFTFN</sequence>
<evidence type="ECO:0000256" key="13">
    <source>
        <dbReference type="ARBA" id="ARBA00023211"/>
    </source>
</evidence>
<proteinExistence type="inferred from homology"/>
<keyword evidence="18" id="KW-1185">Reference proteome</keyword>
<evidence type="ECO:0000256" key="10">
    <source>
        <dbReference type="ARBA" id="ARBA00022679"/>
    </source>
</evidence>
<protein>
    <recommendedName>
        <fullName evidence="6">Nicotinate phosphoribosyltransferase</fullName>
        <ecNumber evidence="5">6.3.4.21</ecNumber>
    </recommendedName>
</protein>
<dbReference type="EC" id="6.3.4.21" evidence="5"/>
<feature type="domain" description="Nicotinate/nicotinamide phosphoribosyltransferase" evidence="16">
    <location>
        <begin position="94"/>
        <end position="160"/>
    </location>
</feature>
<dbReference type="OrthoDB" id="193380at2759"/>
<comment type="pathway">
    <text evidence="3">Cofactor biosynthesis; NAD(+) biosynthesis; nicotinate D-ribonucleotide from nicotinate: step 1/1.</text>
</comment>
<dbReference type="GO" id="GO:0046872">
    <property type="term" value="F:metal ion binding"/>
    <property type="evidence" value="ECO:0007669"/>
    <property type="project" value="UniProtKB-KW"/>
</dbReference>
<organism evidence="17 18">
    <name type="scientific">Dibothriocephalus latus</name>
    <name type="common">Fish tapeworm</name>
    <name type="synonym">Diphyllobothrium latum</name>
    <dbReference type="NCBI Taxonomy" id="60516"/>
    <lineage>
        <taxon>Eukaryota</taxon>
        <taxon>Metazoa</taxon>
        <taxon>Spiralia</taxon>
        <taxon>Lophotrochozoa</taxon>
        <taxon>Platyhelminthes</taxon>
        <taxon>Cestoda</taxon>
        <taxon>Eucestoda</taxon>
        <taxon>Diphyllobothriidea</taxon>
        <taxon>Diphyllobothriidae</taxon>
        <taxon>Dibothriocephalus</taxon>
    </lineage>
</organism>
<evidence type="ECO:0000256" key="15">
    <source>
        <dbReference type="ARBA" id="ARBA00048668"/>
    </source>
</evidence>
<evidence type="ECO:0000256" key="11">
    <source>
        <dbReference type="ARBA" id="ARBA00022723"/>
    </source>
</evidence>
<keyword evidence="7" id="KW-0597">Phosphoprotein</keyword>
<dbReference type="GO" id="GO:0004516">
    <property type="term" value="F:nicotinate phosphoribosyltransferase activity"/>
    <property type="evidence" value="ECO:0007669"/>
    <property type="project" value="UniProtKB-EC"/>
</dbReference>
<evidence type="ECO:0000259" key="16">
    <source>
        <dbReference type="Pfam" id="PF04095"/>
    </source>
</evidence>
<evidence type="ECO:0000256" key="5">
    <source>
        <dbReference type="ARBA" id="ARBA00013236"/>
    </source>
</evidence>
<dbReference type="GO" id="GO:0005829">
    <property type="term" value="C:cytosol"/>
    <property type="evidence" value="ECO:0007669"/>
    <property type="project" value="TreeGrafter"/>
</dbReference>
<dbReference type="UniPathway" id="UPA00253">
    <property type="reaction ID" value="UER00457"/>
</dbReference>
<dbReference type="Proteomes" id="UP000281553">
    <property type="component" value="Unassembled WGS sequence"/>
</dbReference>
<keyword evidence="9" id="KW-0662">Pyridine nucleotide biosynthesis</keyword>
<evidence type="ECO:0000256" key="6">
    <source>
        <dbReference type="ARBA" id="ARBA00021569"/>
    </source>
</evidence>
<dbReference type="InterPro" id="IPR041525">
    <property type="entry name" value="N/Namide_PRibTrfase"/>
</dbReference>